<evidence type="ECO:0000313" key="6">
    <source>
        <dbReference type="EMBL" id="KXN66663.1"/>
    </source>
</evidence>
<comment type="similarity">
    <text evidence="5">Belongs to the SURF1 family.</text>
</comment>
<dbReference type="InterPro" id="IPR045214">
    <property type="entry name" value="Surf1/Surf4"/>
</dbReference>
<evidence type="ECO:0000256" key="3">
    <source>
        <dbReference type="ARBA" id="ARBA00022989"/>
    </source>
</evidence>
<dbReference type="OMA" id="WYSRDVA"/>
<organism evidence="6 7">
    <name type="scientific">Conidiobolus coronatus (strain ATCC 28846 / CBS 209.66 / NRRL 28638)</name>
    <name type="common">Delacroixia coronata</name>
    <dbReference type="NCBI Taxonomy" id="796925"/>
    <lineage>
        <taxon>Eukaryota</taxon>
        <taxon>Fungi</taxon>
        <taxon>Fungi incertae sedis</taxon>
        <taxon>Zoopagomycota</taxon>
        <taxon>Entomophthoromycotina</taxon>
        <taxon>Entomophthoromycetes</taxon>
        <taxon>Entomophthorales</taxon>
        <taxon>Ancylistaceae</taxon>
        <taxon>Conidiobolus</taxon>
    </lineage>
</organism>
<dbReference type="STRING" id="796925.A0A137NV20"/>
<evidence type="ECO:0000256" key="5">
    <source>
        <dbReference type="RuleBase" id="RU363076"/>
    </source>
</evidence>
<keyword evidence="5" id="KW-0999">Mitochondrion inner membrane</keyword>
<keyword evidence="5" id="KW-0496">Mitochondrion</keyword>
<keyword evidence="4 5" id="KW-0472">Membrane</keyword>
<dbReference type="GO" id="GO:0033617">
    <property type="term" value="P:mitochondrial respiratory chain complex IV assembly"/>
    <property type="evidence" value="ECO:0007669"/>
    <property type="project" value="TreeGrafter"/>
</dbReference>
<feature type="transmembrane region" description="Helical" evidence="5">
    <location>
        <begin position="246"/>
        <end position="265"/>
    </location>
</feature>
<dbReference type="EMBL" id="KQ964700">
    <property type="protein sequence ID" value="KXN66663.1"/>
    <property type="molecule type" value="Genomic_DNA"/>
</dbReference>
<comment type="function">
    <text evidence="5">Probably involved in the biogenesis of the COX complex.</text>
</comment>
<comment type="caution">
    <text evidence="5">Lacks conserved residue(s) required for the propagation of feature annotation.</text>
</comment>
<dbReference type="CDD" id="cd06662">
    <property type="entry name" value="SURF1"/>
    <property type="match status" value="1"/>
</dbReference>
<evidence type="ECO:0000256" key="1">
    <source>
        <dbReference type="ARBA" id="ARBA00004370"/>
    </source>
</evidence>
<evidence type="ECO:0000256" key="4">
    <source>
        <dbReference type="ARBA" id="ARBA00023136"/>
    </source>
</evidence>
<name>A0A137NV20_CONC2</name>
<dbReference type="PANTHER" id="PTHR23427:SF2">
    <property type="entry name" value="SURFEIT LOCUS PROTEIN 1"/>
    <property type="match status" value="1"/>
</dbReference>
<dbReference type="InterPro" id="IPR002994">
    <property type="entry name" value="Surf1/Shy1"/>
</dbReference>
<dbReference type="PANTHER" id="PTHR23427">
    <property type="entry name" value="SURFEIT LOCUS PROTEIN"/>
    <property type="match status" value="1"/>
</dbReference>
<keyword evidence="2 5" id="KW-0812">Transmembrane</keyword>
<accession>A0A137NV20</accession>
<dbReference type="PROSITE" id="PS50895">
    <property type="entry name" value="SURF1"/>
    <property type="match status" value="1"/>
</dbReference>
<proteinExistence type="inferred from homology"/>
<dbReference type="Pfam" id="PF02104">
    <property type="entry name" value="SURF1"/>
    <property type="match status" value="1"/>
</dbReference>
<reference evidence="6 7" key="1">
    <citation type="journal article" date="2015" name="Genome Biol. Evol.">
        <title>Phylogenomic analyses indicate that early fungi evolved digesting cell walls of algal ancestors of land plants.</title>
        <authorList>
            <person name="Chang Y."/>
            <person name="Wang S."/>
            <person name="Sekimoto S."/>
            <person name="Aerts A.L."/>
            <person name="Choi C."/>
            <person name="Clum A."/>
            <person name="LaButti K.M."/>
            <person name="Lindquist E.A."/>
            <person name="Yee Ngan C."/>
            <person name="Ohm R.A."/>
            <person name="Salamov A.A."/>
            <person name="Grigoriev I.V."/>
            <person name="Spatafora J.W."/>
            <person name="Berbee M.L."/>
        </authorList>
    </citation>
    <scope>NUCLEOTIDE SEQUENCE [LARGE SCALE GENOMIC DNA]</scope>
    <source>
        <strain evidence="6 7">NRRL 28638</strain>
    </source>
</reference>
<evidence type="ECO:0000313" key="7">
    <source>
        <dbReference type="Proteomes" id="UP000070444"/>
    </source>
</evidence>
<dbReference type="GO" id="GO:0005743">
    <property type="term" value="C:mitochondrial inner membrane"/>
    <property type="evidence" value="ECO:0007669"/>
    <property type="project" value="UniProtKB-SubCell"/>
</dbReference>
<protein>
    <recommendedName>
        <fullName evidence="5">SURF1-like protein</fullName>
    </recommendedName>
</protein>
<dbReference type="OrthoDB" id="10040024at2759"/>
<evidence type="ECO:0000256" key="2">
    <source>
        <dbReference type="ARBA" id="ARBA00022692"/>
    </source>
</evidence>
<dbReference type="Proteomes" id="UP000070444">
    <property type="component" value="Unassembled WGS sequence"/>
</dbReference>
<dbReference type="AlphaFoldDB" id="A0A137NV20"/>
<keyword evidence="7" id="KW-1185">Reference proteome</keyword>
<sequence>MSRLFNRFKFNNFSFNNFSSSRKYSSVHETLLSNRGDPNFKYKAGFLALMPICSLYLGIWQVKRLQWKEDLIQKVEEKRAHEPILLPSTLTPELYDELEYRPVILRGKYLCDREILVGLRNHEGKSGYVVYTPFLREDTNQVILVRRGWVEKSMKNLVKRNDEVVTIKGQVRKGEVPNRYTPPNSPKSGQWFYVNIEEMAEFVGSEPVLVDAIAEHSPSLNNRLIQQGVPIGRSDEVSFYNHHAQYAFTWLSLSVVTSIMLYQFVKRKPNLPDFKKNRKIKF</sequence>
<keyword evidence="3 5" id="KW-1133">Transmembrane helix</keyword>
<comment type="subcellular location">
    <subcellularLocation>
        <location evidence="1">Membrane</location>
    </subcellularLocation>
    <subcellularLocation>
        <location evidence="5">Mitochondrion inner membrane</location>
        <topology evidence="5">Multi-pass membrane protein</topology>
    </subcellularLocation>
</comment>
<gene>
    <name evidence="6" type="ORF">CONCODRAFT_43584</name>
</gene>